<sequence>MRWQLWREYMNSKLPLDDQIHIEQIRKYLWSGREYGKAAVMVGSGFSRNAERFSQNTRLFPLWNDLGVLFYDALNPKWGEHASERAYSTSGANAVKYASEYEAKFGRLALNNLLLENIPDNEYFPGNLHELLLSLPWSDVFTTNYDTLLERTLPRIFDKKYDIIQNINQIPTKIKPRVIKLHGSFPSNFPFIITQKDYEDYPTDFAPFTNLVQQSVMENIFCLIGFSGDDPNFTRWVEWVRKYLGKYAPPIYLCGVLDADQAERDRCEANGVKMIDLAPLFPRTEWPDTDERHRCALEWFLWTLKLGEPQNKLRWPKPARIPQPNLSSCFIPQIPPGTPPLPDLGSQGPKDNNISPEELLELSKKWREQRLHYPGWVVTPGENRAVIWNYTHYWINPVANSVRALHFPDNLYLLFELIWRLEKSLVPLFSNVADVLRELLVSINPYPQIIHLDSAEYRPDDENARDFNWKQIGESWVYLAFAMARQTREFFDESEHRQWMDRLEKVGDLKKEWKIRYCYEDSLYNLFKFDHDQVFKILETWPEDYDIPHFAVKRAAILAELGELTEAERTLRATLTRIRSHLQSNIEDYALLSQEGWTMNLLSMVDYSNSWTSGDTLREEYHNRWDRLGHYRCNPQPEIERLTAGVSTPPQQSTPQIERKKDFDPGRVTNTLHFASDQDVERSLPAFSFLRMYEEAGMPMKCGLISVYSDEIANASDRIEALAPLWSLNTIIRSRKTDRVKKRFNRAFIAAISQEQVDTYHSLLLDSFQKSVQYLIENPSINHRRTPSFQYQQVQTLSELLSRLCIRFSPSELSQLLDLTIRMYKNPVFYRDPSVYDGIKQLFQRILHSMTKDQTLSLLPRLLSLPVANEDDYHPAVVSHWVEPFHYINLGKSASVTKNFDQGVVKSQIERLTRIVRVGNDEARSRALLRLVSLVDIGALDEVEEREFADALWERIDPETGLPDQTPFLKSAFFRLPEIENGGSKEKFRKYLSSMPIPRIVVRNFAPDGRQIGVKAHSAGGVLSDYLDEWGTASPPITCPDICEDDKYIDWTPEELSALLFKIAEVWDDLKDLLGESGKTLRVFSLDSLDSQFSGLVRLMNNIILPRIRRLQNKEAEELIFRLLSEMEKLGVDVLSAYPFVLLIDSSYYEQVTAKLRDGIISPNPSKVRDALIGIYHWVCCSRNESSLSPPEDLLNELVHKISTRRQPELDTALKIAAAIVERCSDALSQEQLQELYIGLEYLSAETDLAHEGERDVHPDQPDFIPLDDKPDIRRHSAALAHYLYNYCTAHGEGVPDVLNKWKQICETDPLPEVRKAWEE</sequence>
<evidence type="ECO:0000313" key="2">
    <source>
        <dbReference type="Proteomes" id="UP001168338"/>
    </source>
</evidence>
<protein>
    <submittedName>
        <fullName evidence="1">SIR2 family protein</fullName>
    </submittedName>
</protein>
<accession>A0ABT8M7W5</accession>
<dbReference type="SUPFAM" id="SSF48371">
    <property type="entry name" value="ARM repeat"/>
    <property type="match status" value="1"/>
</dbReference>
<proteinExistence type="predicted"/>
<dbReference type="EMBL" id="VCYH01000002">
    <property type="protein sequence ID" value="MDN7024027.1"/>
    <property type="molecule type" value="Genomic_DNA"/>
</dbReference>
<organism evidence="1 2">
    <name type="scientific">Methanoculleus frigidifontis</name>
    <dbReference type="NCBI Taxonomy" id="2584085"/>
    <lineage>
        <taxon>Archaea</taxon>
        <taxon>Methanobacteriati</taxon>
        <taxon>Methanobacteriota</taxon>
        <taxon>Stenosarchaea group</taxon>
        <taxon>Methanomicrobia</taxon>
        <taxon>Methanomicrobiales</taxon>
        <taxon>Methanomicrobiaceae</taxon>
        <taxon>Methanoculleus</taxon>
    </lineage>
</organism>
<dbReference type="Pfam" id="PF13289">
    <property type="entry name" value="SIR2_2"/>
    <property type="match status" value="1"/>
</dbReference>
<dbReference type="Proteomes" id="UP001168338">
    <property type="component" value="Unassembled WGS sequence"/>
</dbReference>
<gene>
    <name evidence="1" type="ORF">FGU65_03825</name>
</gene>
<evidence type="ECO:0000313" key="1">
    <source>
        <dbReference type="EMBL" id="MDN7024027.1"/>
    </source>
</evidence>
<keyword evidence="2" id="KW-1185">Reference proteome</keyword>
<comment type="caution">
    <text evidence="1">The sequence shown here is derived from an EMBL/GenBank/DDBJ whole genome shotgun (WGS) entry which is preliminary data.</text>
</comment>
<reference evidence="1" key="1">
    <citation type="submission" date="2019-05" db="EMBL/GenBank/DDBJ databases">
        <title>Methanoculleus sp. FWC-SCC1, a methanogenic archaeon isolated from deep marine cold seep.</title>
        <authorList>
            <person name="Chen Y.-W."/>
            <person name="Chen S.-C."/>
            <person name="Teng N.-H."/>
            <person name="Lai M.-C."/>
        </authorList>
    </citation>
    <scope>NUCLEOTIDE SEQUENCE</scope>
    <source>
        <strain evidence="1">FWC-SCC1</strain>
    </source>
</reference>
<dbReference type="InterPro" id="IPR016024">
    <property type="entry name" value="ARM-type_fold"/>
</dbReference>
<name>A0ABT8M7W5_9EURY</name>